<dbReference type="InterPro" id="IPR027417">
    <property type="entry name" value="P-loop_NTPase"/>
</dbReference>
<dbReference type="AlphaFoldDB" id="A0A4V2EXZ3"/>
<comment type="subcellular location">
    <subcellularLocation>
        <location evidence="1">Cell membrane</location>
        <topology evidence="1">Peripheral membrane protein</topology>
    </subcellularLocation>
</comment>
<evidence type="ECO:0000256" key="1">
    <source>
        <dbReference type="ARBA" id="ARBA00004202"/>
    </source>
</evidence>
<dbReference type="PROSITE" id="PS00211">
    <property type="entry name" value="ABC_TRANSPORTER_1"/>
    <property type="match status" value="1"/>
</dbReference>
<dbReference type="CDD" id="cd03230">
    <property type="entry name" value="ABC_DR_subfamily_A"/>
    <property type="match status" value="1"/>
</dbReference>
<evidence type="ECO:0000256" key="6">
    <source>
        <dbReference type="SAM" id="MobiDB-lite"/>
    </source>
</evidence>
<evidence type="ECO:0000259" key="7">
    <source>
        <dbReference type="PROSITE" id="PS50893"/>
    </source>
</evidence>
<dbReference type="GO" id="GO:0016887">
    <property type="term" value="F:ATP hydrolysis activity"/>
    <property type="evidence" value="ECO:0007669"/>
    <property type="project" value="InterPro"/>
</dbReference>
<evidence type="ECO:0000256" key="2">
    <source>
        <dbReference type="ARBA" id="ARBA00022448"/>
    </source>
</evidence>
<protein>
    <submittedName>
        <fullName evidence="8">ABC-2 type transport system ATP-binding protein</fullName>
    </submittedName>
</protein>
<keyword evidence="3" id="KW-0547">Nucleotide-binding</keyword>
<keyword evidence="2" id="KW-0813">Transport</keyword>
<dbReference type="OrthoDB" id="9804819at2"/>
<dbReference type="PANTHER" id="PTHR42711">
    <property type="entry name" value="ABC TRANSPORTER ATP-BINDING PROTEIN"/>
    <property type="match status" value="1"/>
</dbReference>
<dbReference type="GO" id="GO:0005524">
    <property type="term" value="F:ATP binding"/>
    <property type="evidence" value="ECO:0007669"/>
    <property type="project" value="UniProtKB-KW"/>
</dbReference>
<name>A0A4V2EXZ3_9MICO</name>
<dbReference type="SUPFAM" id="SSF52540">
    <property type="entry name" value="P-loop containing nucleoside triphosphate hydrolases"/>
    <property type="match status" value="1"/>
</dbReference>
<evidence type="ECO:0000256" key="3">
    <source>
        <dbReference type="ARBA" id="ARBA00022741"/>
    </source>
</evidence>
<feature type="compositionally biased region" description="Basic and acidic residues" evidence="6">
    <location>
        <begin position="312"/>
        <end position="325"/>
    </location>
</feature>
<keyword evidence="5" id="KW-0046">Antibiotic resistance</keyword>
<accession>A0A4V2EXZ3</accession>
<dbReference type="GO" id="GO:0005886">
    <property type="term" value="C:plasma membrane"/>
    <property type="evidence" value="ECO:0007669"/>
    <property type="project" value="UniProtKB-SubCell"/>
</dbReference>
<proteinExistence type="predicted"/>
<dbReference type="SMART" id="SM00382">
    <property type="entry name" value="AAA"/>
    <property type="match status" value="1"/>
</dbReference>
<organism evidence="8 9">
    <name type="scientific">Xylanimonas ulmi</name>
    <dbReference type="NCBI Taxonomy" id="228973"/>
    <lineage>
        <taxon>Bacteria</taxon>
        <taxon>Bacillati</taxon>
        <taxon>Actinomycetota</taxon>
        <taxon>Actinomycetes</taxon>
        <taxon>Micrococcales</taxon>
        <taxon>Promicromonosporaceae</taxon>
        <taxon>Xylanimonas</taxon>
    </lineage>
</organism>
<dbReference type="RefSeq" id="WP_130413690.1">
    <property type="nucleotide sequence ID" value="NZ_SGWX01000001.1"/>
</dbReference>
<keyword evidence="9" id="KW-1185">Reference proteome</keyword>
<dbReference type="PANTHER" id="PTHR42711:SF17">
    <property type="entry name" value="ABC TRANSPORTER ATP-BINDING PROTEIN"/>
    <property type="match status" value="1"/>
</dbReference>
<dbReference type="Proteomes" id="UP000293852">
    <property type="component" value="Unassembled WGS sequence"/>
</dbReference>
<sequence>MTSQAVITVSGARRRYGAFEAVRGVDLAVRRGELVALLGTNGAGKTSLVELVEGLAPPSAGEIRVLGLDPRRRRRDVVGRMGIMLQEAGFSADLTVAETARMWAGTLSAPRPVAEALDVVGLAHRADLRVASLSGGERRRLDLALAVMGRPQVLFLDEPTTGLDPESRRATWGLVRGLLEEGVTVLLTTHYLEEAEALADRIAIMHAGRIVTEGAVADIVAAEPSRISFVPHDAAGAVVPLRPVDVPTLHGAVAIDRGRVSVRTERLQDDLGTLLGWASAHALRLGDLDARSASLEQAFLAIAAMSGDGVEGADRAQHTHPDKTLGSETAA</sequence>
<dbReference type="EMBL" id="SGWX01000001">
    <property type="protein sequence ID" value="RZS61190.1"/>
    <property type="molecule type" value="Genomic_DNA"/>
</dbReference>
<feature type="domain" description="ABC transporter" evidence="7">
    <location>
        <begin position="7"/>
        <end position="232"/>
    </location>
</feature>
<reference evidence="8 9" key="1">
    <citation type="submission" date="2019-02" db="EMBL/GenBank/DDBJ databases">
        <title>Sequencing the genomes of 1000 actinobacteria strains.</title>
        <authorList>
            <person name="Klenk H.-P."/>
        </authorList>
    </citation>
    <scope>NUCLEOTIDE SEQUENCE [LARGE SCALE GENOMIC DNA]</scope>
    <source>
        <strain evidence="8 9">DSM 16932</strain>
    </source>
</reference>
<evidence type="ECO:0000256" key="4">
    <source>
        <dbReference type="ARBA" id="ARBA00022840"/>
    </source>
</evidence>
<keyword evidence="4 8" id="KW-0067">ATP-binding</keyword>
<evidence type="ECO:0000313" key="8">
    <source>
        <dbReference type="EMBL" id="RZS61190.1"/>
    </source>
</evidence>
<dbReference type="Gene3D" id="3.40.50.300">
    <property type="entry name" value="P-loop containing nucleotide triphosphate hydrolases"/>
    <property type="match status" value="1"/>
</dbReference>
<dbReference type="InterPro" id="IPR050763">
    <property type="entry name" value="ABC_transporter_ATP-binding"/>
</dbReference>
<dbReference type="GO" id="GO:0046677">
    <property type="term" value="P:response to antibiotic"/>
    <property type="evidence" value="ECO:0007669"/>
    <property type="project" value="UniProtKB-KW"/>
</dbReference>
<gene>
    <name evidence="8" type="ORF">EV386_1480</name>
</gene>
<comment type="caution">
    <text evidence="8">The sequence shown here is derived from an EMBL/GenBank/DDBJ whole genome shotgun (WGS) entry which is preliminary data.</text>
</comment>
<evidence type="ECO:0000256" key="5">
    <source>
        <dbReference type="ARBA" id="ARBA00023251"/>
    </source>
</evidence>
<feature type="region of interest" description="Disordered" evidence="6">
    <location>
        <begin position="311"/>
        <end position="331"/>
    </location>
</feature>
<dbReference type="InterPro" id="IPR003439">
    <property type="entry name" value="ABC_transporter-like_ATP-bd"/>
</dbReference>
<dbReference type="Pfam" id="PF00005">
    <property type="entry name" value="ABC_tran"/>
    <property type="match status" value="1"/>
</dbReference>
<dbReference type="InterPro" id="IPR017871">
    <property type="entry name" value="ABC_transporter-like_CS"/>
</dbReference>
<evidence type="ECO:0000313" key="9">
    <source>
        <dbReference type="Proteomes" id="UP000293852"/>
    </source>
</evidence>
<dbReference type="PROSITE" id="PS50893">
    <property type="entry name" value="ABC_TRANSPORTER_2"/>
    <property type="match status" value="1"/>
</dbReference>
<dbReference type="InterPro" id="IPR003593">
    <property type="entry name" value="AAA+_ATPase"/>
</dbReference>